<feature type="signal peptide" evidence="1">
    <location>
        <begin position="1"/>
        <end position="21"/>
    </location>
</feature>
<evidence type="ECO:0000313" key="2">
    <source>
        <dbReference type="EMBL" id="RKP13127.1"/>
    </source>
</evidence>
<organism evidence="2 3">
    <name type="scientific">Piptocephalis cylindrospora</name>
    <dbReference type="NCBI Taxonomy" id="1907219"/>
    <lineage>
        <taxon>Eukaryota</taxon>
        <taxon>Fungi</taxon>
        <taxon>Fungi incertae sedis</taxon>
        <taxon>Zoopagomycota</taxon>
        <taxon>Zoopagomycotina</taxon>
        <taxon>Zoopagomycetes</taxon>
        <taxon>Zoopagales</taxon>
        <taxon>Piptocephalidaceae</taxon>
        <taxon>Piptocephalis</taxon>
    </lineage>
</organism>
<sequence>MKLQVSLVITLLAFATPLALAKDLVDIPVNYLNTLPPTACGSGAQLNDARTQCILKSGTKPKAPNCAGQPPCPYRVGEPYCPPGACGTGTSCAFDPLKWPLTQNGGWACSGECINPS</sequence>
<keyword evidence="1" id="KW-0732">Signal</keyword>
<dbReference type="AlphaFoldDB" id="A0A4P9Y2P7"/>
<keyword evidence="3" id="KW-1185">Reference proteome</keyword>
<dbReference type="EMBL" id="KZ988101">
    <property type="protein sequence ID" value="RKP13127.1"/>
    <property type="molecule type" value="Genomic_DNA"/>
</dbReference>
<evidence type="ECO:0000256" key="1">
    <source>
        <dbReference type="SAM" id="SignalP"/>
    </source>
</evidence>
<evidence type="ECO:0000313" key="3">
    <source>
        <dbReference type="Proteomes" id="UP000267251"/>
    </source>
</evidence>
<gene>
    <name evidence="2" type="ORF">BJ684DRAFT_16441</name>
</gene>
<protein>
    <submittedName>
        <fullName evidence="2">Uncharacterized protein</fullName>
    </submittedName>
</protein>
<proteinExistence type="predicted"/>
<accession>A0A4P9Y2P7</accession>
<dbReference type="Proteomes" id="UP000267251">
    <property type="component" value="Unassembled WGS sequence"/>
</dbReference>
<reference evidence="3" key="1">
    <citation type="journal article" date="2018" name="Nat. Microbiol.">
        <title>Leveraging single-cell genomics to expand the fungal tree of life.</title>
        <authorList>
            <person name="Ahrendt S.R."/>
            <person name="Quandt C.A."/>
            <person name="Ciobanu D."/>
            <person name="Clum A."/>
            <person name="Salamov A."/>
            <person name="Andreopoulos B."/>
            <person name="Cheng J.F."/>
            <person name="Woyke T."/>
            <person name="Pelin A."/>
            <person name="Henrissat B."/>
            <person name="Reynolds N.K."/>
            <person name="Benny G.L."/>
            <person name="Smith M.E."/>
            <person name="James T.Y."/>
            <person name="Grigoriev I.V."/>
        </authorList>
    </citation>
    <scope>NUCLEOTIDE SEQUENCE [LARGE SCALE GENOMIC DNA]</scope>
</reference>
<feature type="chain" id="PRO_5020647086" evidence="1">
    <location>
        <begin position="22"/>
        <end position="117"/>
    </location>
</feature>
<name>A0A4P9Y2P7_9FUNG</name>